<feature type="repeat" description="RCC1" evidence="2">
    <location>
        <begin position="246"/>
        <end position="301"/>
    </location>
</feature>
<evidence type="ECO:0000256" key="3">
    <source>
        <dbReference type="SAM" id="MobiDB-lite"/>
    </source>
</evidence>
<dbReference type="InterPro" id="IPR058923">
    <property type="entry name" value="RCC1-like_dom"/>
</dbReference>
<evidence type="ECO:0000259" key="4">
    <source>
        <dbReference type="Pfam" id="PF25390"/>
    </source>
</evidence>
<protein>
    <recommendedName>
        <fullName evidence="4">RCC1-like domain-containing protein</fullName>
    </recommendedName>
</protein>
<dbReference type="PANTHER" id="PTHR46207">
    <property type="entry name" value="PROTEIN RCC2"/>
    <property type="match status" value="1"/>
</dbReference>
<dbReference type="SUPFAM" id="SSF50985">
    <property type="entry name" value="RCC1/BLIP-II"/>
    <property type="match status" value="1"/>
</dbReference>
<reference evidence="5 6" key="1">
    <citation type="journal article" date="2010" name="Plant Cell">
        <title>The Chlorella variabilis NC64A genome reveals adaptation to photosymbiosis, coevolution with viruses, and cryptic sex.</title>
        <authorList>
            <person name="Blanc G."/>
            <person name="Duncan G."/>
            <person name="Agarkova I."/>
            <person name="Borodovsky M."/>
            <person name="Gurnon J."/>
            <person name="Kuo A."/>
            <person name="Lindquist E."/>
            <person name="Lucas S."/>
            <person name="Pangilinan J."/>
            <person name="Polle J."/>
            <person name="Salamov A."/>
            <person name="Terry A."/>
            <person name="Yamada T."/>
            <person name="Dunigan D.D."/>
            <person name="Grigoriev I.V."/>
            <person name="Claverie J.M."/>
            <person name="Van Etten J.L."/>
        </authorList>
    </citation>
    <scope>NUCLEOTIDE SEQUENCE [LARGE SCALE GENOMIC DNA]</scope>
    <source>
        <strain evidence="5 6">NC64A</strain>
    </source>
</reference>
<keyword evidence="6" id="KW-1185">Reference proteome</keyword>
<dbReference type="InParanoid" id="E1ZQF7"/>
<dbReference type="EMBL" id="GL433859">
    <property type="protein sequence ID" value="EFN51923.1"/>
    <property type="molecule type" value="Genomic_DNA"/>
</dbReference>
<dbReference type="eggNOG" id="KOG1427">
    <property type="taxonomic scope" value="Eukaryota"/>
</dbReference>
<feature type="domain" description="RCC1-like" evidence="4">
    <location>
        <begin position="12"/>
        <end position="309"/>
    </location>
</feature>
<dbReference type="RefSeq" id="XP_005844025.1">
    <property type="nucleotide sequence ID" value="XM_005843963.1"/>
</dbReference>
<dbReference type="PRINTS" id="PR00633">
    <property type="entry name" value="RCCNDNSATION"/>
</dbReference>
<dbReference type="PROSITE" id="PS50012">
    <property type="entry name" value="RCC1_3"/>
    <property type="match status" value="4"/>
</dbReference>
<dbReference type="FunCoup" id="E1ZQF7">
    <property type="interactions" value="1777"/>
</dbReference>
<evidence type="ECO:0000256" key="2">
    <source>
        <dbReference type="PROSITE-ProRule" id="PRU00235"/>
    </source>
</evidence>
<dbReference type="GO" id="GO:0016020">
    <property type="term" value="C:membrane"/>
    <property type="evidence" value="ECO:0007669"/>
    <property type="project" value="TreeGrafter"/>
</dbReference>
<evidence type="ECO:0000256" key="1">
    <source>
        <dbReference type="ARBA" id="ARBA00022737"/>
    </source>
</evidence>
<feature type="repeat" description="RCC1" evidence="2">
    <location>
        <begin position="125"/>
        <end position="180"/>
    </location>
</feature>
<evidence type="ECO:0000313" key="5">
    <source>
        <dbReference type="EMBL" id="EFN51923.1"/>
    </source>
</evidence>
<feature type="repeat" description="RCC1" evidence="2">
    <location>
        <begin position="180"/>
        <end position="245"/>
    </location>
</feature>
<dbReference type="GO" id="GO:0031267">
    <property type="term" value="F:small GTPase binding"/>
    <property type="evidence" value="ECO:0007669"/>
    <property type="project" value="TreeGrafter"/>
</dbReference>
<accession>E1ZQF7</accession>
<dbReference type="OMA" id="EFTMILD"/>
<sequence>MAEQEAKKEEQEAGTLLVCGATDFYGIGRTKEVRPEYPNLSVPHRLKALEGVKVAFIAAGSSACHSIIGDVNGVCYTWGRNEKGQLGLGDTINRNNPTVVEGLRNKKIVAGSAGKSHSAVVTATGESYTFGLNQYGQLGTGQVKKLKGAEDMSLTPQLALVSKCGKVGCGVDFTMWLCDGKLWSAGCPQYGQLGHGTDHSYNAADSSVKMVFEPQPQPRIIASLAEKTVTQVAVGYNHTIAVCSDGGVWTWGFGGYGRLGHKVQQDEFKPRLIEALTGRITVPANAVVAAGQTASFCTIVGGQLFAWGKLKPSGDNLMYPVPYEGLSGWNIRSLTCGSSTFACAATYGAEKSTITWGHSNGYSELGYGPAGKKSSANPDKCMALEGAQTLQARLAAGRWPRSRRQGVAMGFGHSLFLVKEGDAKAAAAPVWEAPCERDESAPTAGGGTKRKPPAASGGAKSGAKAKGKKK</sequence>
<gene>
    <name evidence="5" type="ORF">CHLNCDRAFT_139571</name>
</gene>
<dbReference type="OrthoDB" id="297375at2759"/>
<dbReference type="STRING" id="554065.E1ZQF7"/>
<dbReference type="Gene3D" id="2.130.10.30">
    <property type="entry name" value="Regulator of chromosome condensation 1/beta-lactamase-inhibitor protein II"/>
    <property type="match status" value="2"/>
</dbReference>
<dbReference type="KEGG" id="cvr:CHLNCDRAFT_139571"/>
<dbReference type="InterPro" id="IPR009091">
    <property type="entry name" value="RCC1/BLIP-II"/>
</dbReference>
<proteinExistence type="predicted"/>
<organism evidence="6">
    <name type="scientific">Chlorella variabilis</name>
    <name type="common">Green alga</name>
    <dbReference type="NCBI Taxonomy" id="554065"/>
    <lineage>
        <taxon>Eukaryota</taxon>
        <taxon>Viridiplantae</taxon>
        <taxon>Chlorophyta</taxon>
        <taxon>core chlorophytes</taxon>
        <taxon>Trebouxiophyceae</taxon>
        <taxon>Chlorellales</taxon>
        <taxon>Chlorellaceae</taxon>
        <taxon>Chlorella clade</taxon>
        <taxon>Chlorella</taxon>
    </lineage>
</organism>
<dbReference type="PANTHER" id="PTHR46207:SF1">
    <property type="entry name" value="PROTEIN RCC2"/>
    <property type="match status" value="1"/>
</dbReference>
<name>E1ZQF7_CHLVA</name>
<dbReference type="Proteomes" id="UP000008141">
    <property type="component" value="Unassembled WGS sequence"/>
</dbReference>
<dbReference type="Pfam" id="PF25390">
    <property type="entry name" value="WD40_RLD"/>
    <property type="match status" value="1"/>
</dbReference>
<feature type="repeat" description="RCC1" evidence="2">
    <location>
        <begin position="73"/>
        <end position="124"/>
    </location>
</feature>
<dbReference type="InterPro" id="IPR028641">
    <property type="entry name" value="RCC2"/>
</dbReference>
<feature type="region of interest" description="Disordered" evidence="3">
    <location>
        <begin position="428"/>
        <end position="470"/>
    </location>
</feature>
<dbReference type="GeneID" id="17351456"/>
<evidence type="ECO:0000313" key="6">
    <source>
        <dbReference type="Proteomes" id="UP000008141"/>
    </source>
</evidence>
<keyword evidence="1" id="KW-0677">Repeat</keyword>
<dbReference type="AlphaFoldDB" id="E1ZQF7"/>
<dbReference type="InterPro" id="IPR000408">
    <property type="entry name" value="Reg_chr_condens"/>
</dbReference>
<feature type="compositionally biased region" description="Low complexity" evidence="3">
    <location>
        <begin position="453"/>
        <end position="462"/>
    </location>
</feature>